<feature type="region of interest" description="Disordered" evidence="11">
    <location>
        <begin position="390"/>
        <end position="423"/>
    </location>
</feature>
<dbReference type="HOGENOM" id="CLU_483267_0_0_1"/>
<keyword evidence="6" id="KW-0540">Nuclease</keyword>
<keyword evidence="7" id="KW-0479">Metal-binding</keyword>
<keyword evidence="5" id="KW-0819">tRNA processing</keyword>
<keyword evidence="9" id="KW-0378">Hydrolase</keyword>
<dbReference type="GO" id="GO:1990180">
    <property type="term" value="P:mitochondrial tRNA 3'-end processing"/>
    <property type="evidence" value="ECO:0007669"/>
    <property type="project" value="TreeGrafter"/>
</dbReference>
<dbReference type="SUPFAM" id="SSF56281">
    <property type="entry name" value="Metallo-hydrolase/oxidoreductase"/>
    <property type="match status" value="1"/>
</dbReference>
<dbReference type="EC" id="3.1.26.11" evidence="4"/>
<evidence type="ECO:0000256" key="5">
    <source>
        <dbReference type="ARBA" id="ARBA00022694"/>
    </source>
</evidence>
<evidence type="ECO:0000313" key="13">
    <source>
        <dbReference type="Proteomes" id="UP000054485"/>
    </source>
</evidence>
<dbReference type="PANTHER" id="PTHR12553:SF49">
    <property type="entry name" value="ZINC PHOSPHODIESTERASE ELAC PROTEIN 2"/>
    <property type="match status" value="1"/>
</dbReference>
<evidence type="ECO:0000256" key="6">
    <source>
        <dbReference type="ARBA" id="ARBA00022722"/>
    </source>
</evidence>
<feature type="region of interest" description="Disordered" evidence="11">
    <location>
        <begin position="199"/>
        <end position="219"/>
    </location>
</feature>
<sequence length="564" mass="63189">MAHSDSEGETIDDLEFDARMDGDAEEENYIDEDLLGAFDNGVDEATEADEVDGNLLYAALRVNQQLRLNHLDSDIFPVPKFSLEAKKTFNSTDLPSNTDCIRAHTMIHIALRRKANDIFHPAVLSGEPPSSLSLREHTFPRHEPTLNNLGDNTAEPLYLISNRMVFLYLRDYNALEELGFSEDARARVMPILSGEIHWQNKGRGGRNHGDQDQKGFSGDTVPMQKLVQAGIGATPLIHEATMANDQVEMAHAKMHSTFGQAMDIGKSMNAQNILVGTQATDSSWFSFTKDTLDDRVDTIATVDLPLLQERSRYLHDMLKVRFSRYHVEAAGLDLKVSASPGTEVQKVWNDNCVDSNIHMTVPSTTSDAEFPRTPSSNHSSGICRIAYTSGEAGTRTPSPSPENQYSDTFHSNYSSSSEDEHNINRDQSTMEDIEHKAMDAYMRHIGTLDGSAFLSIIRYLEAIRERQRMRYYTSCWDVVVVQRWEEVALSTRDKSKSDYLAVDHELRIILDTLAHRLSLPRQTDGDGQYVAVARDNAKVSIRQTDTVLATFKSHAKARSVDSRG</sequence>
<evidence type="ECO:0000256" key="1">
    <source>
        <dbReference type="ARBA" id="ARBA00000402"/>
    </source>
</evidence>
<dbReference type="InterPro" id="IPR036866">
    <property type="entry name" value="RibonucZ/Hydroxyglut_hydro"/>
</dbReference>
<comment type="catalytic activity">
    <reaction evidence="1">
        <text>Endonucleolytic cleavage of RNA, removing extra 3' nucleotides from tRNA precursor, generating 3' termini of tRNAs. A 3'-hydroxy group is left at the tRNA terminus and a 5'-phosphoryl group is left at the trailer molecule.</text>
        <dbReference type="EC" id="3.1.26.11"/>
    </reaction>
</comment>
<comment type="similarity">
    <text evidence="3">Belongs to the RNase Z family.</text>
</comment>
<evidence type="ECO:0000256" key="8">
    <source>
        <dbReference type="ARBA" id="ARBA00022759"/>
    </source>
</evidence>
<comment type="cofactor">
    <cofactor evidence="2">
        <name>Zn(2+)</name>
        <dbReference type="ChEBI" id="CHEBI:29105"/>
    </cofactor>
</comment>
<reference evidence="12 13" key="1">
    <citation type="submission" date="2014-04" db="EMBL/GenBank/DDBJ databases">
        <authorList>
            <consortium name="DOE Joint Genome Institute"/>
            <person name="Kuo A."/>
            <person name="Ruytinx J."/>
            <person name="Rineau F."/>
            <person name="Colpaert J."/>
            <person name="Kohler A."/>
            <person name="Nagy L.G."/>
            <person name="Floudas D."/>
            <person name="Copeland A."/>
            <person name="Barry K.W."/>
            <person name="Cichocki N."/>
            <person name="Veneault-Fourrey C."/>
            <person name="LaButti K."/>
            <person name="Lindquist E.A."/>
            <person name="Lipzen A."/>
            <person name="Lundell T."/>
            <person name="Morin E."/>
            <person name="Murat C."/>
            <person name="Sun H."/>
            <person name="Tunlid A."/>
            <person name="Henrissat B."/>
            <person name="Grigoriev I.V."/>
            <person name="Hibbett D.S."/>
            <person name="Martin F."/>
            <person name="Nordberg H.P."/>
            <person name="Cantor M.N."/>
            <person name="Hua S.X."/>
        </authorList>
    </citation>
    <scope>NUCLEOTIDE SEQUENCE [LARGE SCALE GENOMIC DNA]</scope>
    <source>
        <strain evidence="12 13">UH-Slu-Lm8-n1</strain>
    </source>
</reference>
<reference evidence="13" key="2">
    <citation type="submission" date="2015-01" db="EMBL/GenBank/DDBJ databases">
        <title>Evolutionary Origins and Diversification of the Mycorrhizal Mutualists.</title>
        <authorList>
            <consortium name="DOE Joint Genome Institute"/>
            <consortium name="Mycorrhizal Genomics Consortium"/>
            <person name="Kohler A."/>
            <person name="Kuo A."/>
            <person name="Nagy L.G."/>
            <person name="Floudas D."/>
            <person name="Copeland A."/>
            <person name="Barry K.W."/>
            <person name="Cichocki N."/>
            <person name="Veneault-Fourrey C."/>
            <person name="LaButti K."/>
            <person name="Lindquist E.A."/>
            <person name="Lipzen A."/>
            <person name="Lundell T."/>
            <person name="Morin E."/>
            <person name="Murat C."/>
            <person name="Riley R."/>
            <person name="Ohm R."/>
            <person name="Sun H."/>
            <person name="Tunlid A."/>
            <person name="Henrissat B."/>
            <person name="Grigoriev I.V."/>
            <person name="Hibbett D.S."/>
            <person name="Martin F."/>
        </authorList>
    </citation>
    <scope>NUCLEOTIDE SEQUENCE [LARGE SCALE GENOMIC DNA]</scope>
    <source>
        <strain evidence="13">UH-Slu-Lm8-n1</strain>
    </source>
</reference>
<dbReference type="STRING" id="930992.A0A0D0A0R1"/>
<name>A0A0D0A0R1_9AGAM</name>
<dbReference type="Gene3D" id="3.60.15.10">
    <property type="entry name" value="Ribonuclease Z/Hydroxyacylglutathione hydrolase-like"/>
    <property type="match status" value="1"/>
</dbReference>
<dbReference type="InParanoid" id="A0A0D0A0R1"/>
<dbReference type="InterPro" id="IPR047151">
    <property type="entry name" value="RNZ2-like"/>
</dbReference>
<dbReference type="GO" id="GO:0005739">
    <property type="term" value="C:mitochondrion"/>
    <property type="evidence" value="ECO:0007669"/>
    <property type="project" value="TreeGrafter"/>
</dbReference>
<keyword evidence="8" id="KW-0255">Endonuclease</keyword>
<evidence type="ECO:0000313" key="12">
    <source>
        <dbReference type="EMBL" id="KIK35391.1"/>
    </source>
</evidence>
<dbReference type="GO" id="GO:0042781">
    <property type="term" value="F:3'-tRNA processing endoribonuclease activity"/>
    <property type="evidence" value="ECO:0007669"/>
    <property type="project" value="UniProtKB-EC"/>
</dbReference>
<evidence type="ECO:0000256" key="9">
    <source>
        <dbReference type="ARBA" id="ARBA00022801"/>
    </source>
</evidence>
<dbReference type="GO" id="GO:0046872">
    <property type="term" value="F:metal ion binding"/>
    <property type="evidence" value="ECO:0007669"/>
    <property type="project" value="UniProtKB-KW"/>
</dbReference>
<evidence type="ECO:0000256" key="2">
    <source>
        <dbReference type="ARBA" id="ARBA00001947"/>
    </source>
</evidence>
<evidence type="ECO:0000256" key="11">
    <source>
        <dbReference type="SAM" id="MobiDB-lite"/>
    </source>
</evidence>
<evidence type="ECO:0000256" key="7">
    <source>
        <dbReference type="ARBA" id="ARBA00022723"/>
    </source>
</evidence>
<feature type="compositionally biased region" description="Polar residues" evidence="11">
    <location>
        <begin position="363"/>
        <end position="380"/>
    </location>
</feature>
<gene>
    <name evidence="12" type="ORF">CY34DRAFT_782397</name>
</gene>
<proteinExistence type="inferred from homology"/>
<evidence type="ECO:0000256" key="4">
    <source>
        <dbReference type="ARBA" id="ARBA00012477"/>
    </source>
</evidence>
<protein>
    <recommendedName>
        <fullName evidence="4">ribonuclease Z</fullName>
        <ecNumber evidence="4">3.1.26.11</ecNumber>
    </recommendedName>
</protein>
<keyword evidence="10" id="KW-0862">Zinc</keyword>
<keyword evidence="13" id="KW-1185">Reference proteome</keyword>
<dbReference type="OrthoDB" id="2675906at2759"/>
<feature type="compositionally biased region" description="Polar residues" evidence="11">
    <location>
        <begin position="395"/>
        <end position="416"/>
    </location>
</feature>
<organism evidence="12 13">
    <name type="scientific">Suillus luteus UH-Slu-Lm8-n1</name>
    <dbReference type="NCBI Taxonomy" id="930992"/>
    <lineage>
        <taxon>Eukaryota</taxon>
        <taxon>Fungi</taxon>
        <taxon>Dikarya</taxon>
        <taxon>Basidiomycota</taxon>
        <taxon>Agaricomycotina</taxon>
        <taxon>Agaricomycetes</taxon>
        <taxon>Agaricomycetidae</taxon>
        <taxon>Boletales</taxon>
        <taxon>Suillineae</taxon>
        <taxon>Suillaceae</taxon>
        <taxon>Suillus</taxon>
    </lineage>
</organism>
<dbReference type="PANTHER" id="PTHR12553">
    <property type="entry name" value="ZINC PHOSPHODIESTERASE ELAC PROTEIN 2"/>
    <property type="match status" value="1"/>
</dbReference>
<dbReference type="Proteomes" id="UP000054485">
    <property type="component" value="Unassembled WGS sequence"/>
</dbReference>
<dbReference type="EMBL" id="KN835629">
    <property type="protein sequence ID" value="KIK35391.1"/>
    <property type="molecule type" value="Genomic_DNA"/>
</dbReference>
<feature type="region of interest" description="Disordered" evidence="11">
    <location>
        <begin position="363"/>
        <end position="382"/>
    </location>
</feature>
<evidence type="ECO:0000256" key="3">
    <source>
        <dbReference type="ARBA" id="ARBA00007823"/>
    </source>
</evidence>
<evidence type="ECO:0000256" key="10">
    <source>
        <dbReference type="ARBA" id="ARBA00022833"/>
    </source>
</evidence>
<accession>A0A0D0A0R1</accession>
<dbReference type="AlphaFoldDB" id="A0A0D0A0R1"/>